<dbReference type="AlphaFoldDB" id="A0A453L356"/>
<dbReference type="Gramene" id="AET5Gv20614900.19">
    <property type="protein sequence ID" value="AET5Gv20614900.19"/>
    <property type="gene ID" value="AET5Gv20614900"/>
</dbReference>
<evidence type="ECO:0000313" key="1">
    <source>
        <dbReference type="EnsemblPlants" id="AET5Gv20614900.19"/>
    </source>
</evidence>
<name>A0A453L356_AEGTS</name>
<dbReference type="Gramene" id="AET5Gv20614900.17">
    <property type="protein sequence ID" value="AET5Gv20614900.17"/>
    <property type="gene ID" value="AET5Gv20614900"/>
</dbReference>
<proteinExistence type="predicted"/>
<keyword evidence="2" id="KW-1185">Reference proteome</keyword>
<evidence type="ECO:0000313" key="2">
    <source>
        <dbReference type="Proteomes" id="UP000015105"/>
    </source>
</evidence>
<dbReference type="EnsemblPlants" id="AET5Gv20614900.19">
    <property type="protein sequence ID" value="AET5Gv20614900.19"/>
    <property type="gene ID" value="AET5Gv20614900"/>
</dbReference>
<accession>A0A453L356</accession>
<dbReference type="Gramene" id="AET5Gv20614900.18">
    <property type="protein sequence ID" value="AET5Gv20614900.18"/>
    <property type="gene ID" value="AET5Gv20614900"/>
</dbReference>
<sequence>METGRFHCQYVQFGILVIIIGRHTPMYAHTLLTYTPIIGICNHASTIFAKATIEDESHLWQQLGYKQLPLASP</sequence>
<reference evidence="2" key="2">
    <citation type="journal article" date="2017" name="Nat. Plants">
        <title>The Aegilops tauschii genome reveals multiple impacts of transposons.</title>
        <authorList>
            <person name="Zhao G."/>
            <person name="Zou C."/>
            <person name="Li K."/>
            <person name="Wang K."/>
            <person name="Li T."/>
            <person name="Gao L."/>
            <person name="Zhang X."/>
            <person name="Wang H."/>
            <person name="Yang Z."/>
            <person name="Liu X."/>
            <person name="Jiang W."/>
            <person name="Mao L."/>
            <person name="Kong X."/>
            <person name="Jiao Y."/>
            <person name="Jia J."/>
        </authorList>
    </citation>
    <scope>NUCLEOTIDE SEQUENCE [LARGE SCALE GENOMIC DNA]</scope>
    <source>
        <strain evidence="2">cv. AL8/78</strain>
    </source>
</reference>
<dbReference type="Proteomes" id="UP000015105">
    <property type="component" value="Chromosome 5D"/>
</dbReference>
<dbReference type="EnsemblPlants" id="AET5Gv20614900.17">
    <property type="protein sequence ID" value="AET5Gv20614900.17"/>
    <property type="gene ID" value="AET5Gv20614900"/>
</dbReference>
<reference evidence="1" key="3">
    <citation type="journal article" date="2017" name="Nature">
        <title>Genome sequence of the progenitor of the wheat D genome Aegilops tauschii.</title>
        <authorList>
            <person name="Luo M.C."/>
            <person name="Gu Y.Q."/>
            <person name="Puiu D."/>
            <person name="Wang H."/>
            <person name="Twardziok S.O."/>
            <person name="Deal K.R."/>
            <person name="Huo N."/>
            <person name="Zhu T."/>
            <person name="Wang L."/>
            <person name="Wang Y."/>
            <person name="McGuire P.E."/>
            <person name="Liu S."/>
            <person name="Long H."/>
            <person name="Ramasamy R.K."/>
            <person name="Rodriguez J.C."/>
            <person name="Van S.L."/>
            <person name="Yuan L."/>
            <person name="Wang Z."/>
            <person name="Xia Z."/>
            <person name="Xiao L."/>
            <person name="Anderson O.D."/>
            <person name="Ouyang S."/>
            <person name="Liang Y."/>
            <person name="Zimin A.V."/>
            <person name="Pertea G."/>
            <person name="Qi P."/>
            <person name="Bennetzen J.L."/>
            <person name="Dai X."/>
            <person name="Dawson M.W."/>
            <person name="Muller H.G."/>
            <person name="Kugler K."/>
            <person name="Rivarola-Duarte L."/>
            <person name="Spannagl M."/>
            <person name="Mayer K.F.X."/>
            <person name="Lu F.H."/>
            <person name="Bevan M.W."/>
            <person name="Leroy P."/>
            <person name="Li P."/>
            <person name="You F.M."/>
            <person name="Sun Q."/>
            <person name="Liu Z."/>
            <person name="Lyons E."/>
            <person name="Wicker T."/>
            <person name="Salzberg S.L."/>
            <person name="Devos K.M."/>
            <person name="Dvorak J."/>
        </authorList>
    </citation>
    <scope>NUCLEOTIDE SEQUENCE [LARGE SCALE GENOMIC DNA]</scope>
    <source>
        <strain evidence="1">cv. AL8/78</strain>
    </source>
</reference>
<reference evidence="1" key="4">
    <citation type="submission" date="2019-03" db="UniProtKB">
        <authorList>
            <consortium name="EnsemblPlants"/>
        </authorList>
    </citation>
    <scope>IDENTIFICATION</scope>
</reference>
<dbReference type="EnsemblPlants" id="AET5Gv20614900.18">
    <property type="protein sequence ID" value="AET5Gv20614900.18"/>
    <property type="gene ID" value="AET5Gv20614900"/>
</dbReference>
<reference evidence="1" key="5">
    <citation type="journal article" date="2021" name="G3 (Bethesda)">
        <title>Aegilops tauschii genome assembly Aet v5.0 features greater sequence contiguity and improved annotation.</title>
        <authorList>
            <person name="Wang L."/>
            <person name="Zhu T."/>
            <person name="Rodriguez J.C."/>
            <person name="Deal K.R."/>
            <person name="Dubcovsky J."/>
            <person name="McGuire P.E."/>
            <person name="Lux T."/>
            <person name="Spannagl M."/>
            <person name="Mayer K.F.X."/>
            <person name="Baldrich P."/>
            <person name="Meyers B.C."/>
            <person name="Huo N."/>
            <person name="Gu Y.Q."/>
            <person name="Zhou H."/>
            <person name="Devos K.M."/>
            <person name="Bennetzen J.L."/>
            <person name="Unver T."/>
            <person name="Budak H."/>
            <person name="Gulick P.J."/>
            <person name="Galiba G."/>
            <person name="Kalapos B."/>
            <person name="Nelson D.R."/>
            <person name="Li P."/>
            <person name="You F.M."/>
            <person name="Luo M.C."/>
            <person name="Dvorak J."/>
        </authorList>
    </citation>
    <scope>NUCLEOTIDE SEQUENCE [LARGE SCALE GENOMIC DNA]</scope>
    <source>
        <strain evidence="1">cv. AL8/78</strain>
    </source>
</reference>
<protein>
    <submittedName>
        <fullName evidence="1">Uncharacterized protein</fullName>
    </submittedName>
</protein>
<reference evidence="2" key="1">
    <citation type="journal article" date="2014" name="Science">
        <title>Ancient hybridizations among the ancestral genomes of bread wheat.</title>
        <authorList>
            <consortium name="International Wheat Genome Sequencing Consortium,"/>
            <person name="Marcussen T."/>
            <person name="Sandve S.R."/>
            <person name="Heier L."/>
            <person name="Spannagl M."/>
            <person name="Pfeifer M."/>
            <person name="Jakobsen K.S."/>
            <person name="Wulff B.B."/>
            <person name="Steuernagel B."/>
            <person name="Mayer K.F."/>
            <person name="Olsen O.A."/>
        </authorList>
    </citation>
    <scope>NUCLEOTIDE SEQUENCE [LARGE SCALE GENOMIC DNA]</scope>
    <source>
        <strain evidence="2">cv. AL8/78</strain>
    </source>
</reference>
<organism evidence="1 2">
    <name type="scientific">Aegilops tauschii subsp. strangulata</name>
    <name type="common">Goatgrass</name>
    <dbReference type="NCBI Taxonomy" id="200361"/>
    <lineage>
        <taxon>Eukaryota</taxon>
        <taxon>Viridiplantae</taxon>
        <taxon>Streptophyta</taxon>
        <taxon>Embryophyta</taxon>
        <taxon>Tracheophyta</taxon>
        <taxon>Spermatophyta</taxon>
        <taxon>Magnoliopsida</taxon>
        <taxon>Liliopsida</taxon>
        <taxon>Poales</taxon>
        <taxon>Poaceae</taxon>
        <taxon>BOP clade</taxon>
        <taxon>Pooideae</taxon>
        <taxon>Triticodae</taxon>
        <taxon>Triticeae</taxon>
        <taxon>Triticinae</taxon>
        <taxon>Aegilops</taxon>
    </lineage>
</organism>